<dbReference type="PROSITE" id="PS50157">
    <property type="entry name" value="ZINC_FINGER_C2H2_2"/>
    <property type="match status" value="3"/>
</dbReference>
<dbReference type="GO" id="GO:0000981">
    <property type="term" value="F:DNA-binding transcription factor activity, RNA polymerase II-specific"/>
    <property type="evidence" value="ECO:0007669"/>
    <property type="project" value="TreeGrafter"/>
</dbReference>
<evidence type="ECO:0000313" key="8">
    <source>
        <dbReference type="Proteomes" id="UP000821866"/>
    </source>
</evidence>
<dbReference type="Gene3D" id="3.30.160.60">
    <property type="entry name" value="Classic Zinc Finger"/>
    <property type="match status" value="2"/>
</dbReference>
<evidence type="ECO:0000256" key="2">
    <source>
        <dbReference type="ARBA" id="ARBA00022737"/>
    </source>
</evidence>
<dbReference type="PANTHER" id="PTHR23235:SF120">
    <property type="entry name" value="KRUPPEL-LIKE FACTOR 15"/>
    <property type="match status" value="1"/>
</dbReference>
<dbReference type="AlphaFoldDB" id="A0A9J6E5S8"/>
<reference evidence="7" key="1">
    <citation type="journal article" date="2020" name="Cell">
        <title>Large-Scale Comparative Analyses of Tick Genomes Elucidate Their Genetic Diversity and Vector Capacities.</title>
        <authorList>
            <consortium name="Tick Genome and Microbiome Consortium (TIGMIC)"/>
            <person name="Jia N."/>
            <person name="Wang J."/>
            <person name="Shi W."/>
            <person name="Du L."/>
            <person name="Sun Y."/>
            <person name="Zhan W."/>
            <person name="Jiang J.F."/>
            <person name="Wang Q."/>
            <person name="Zhang B."/>
            <person name="Ji P."/>
            <person name="Bell-Sakyi L."/>
            <person name="Cui X.M."/>
            <person name="Yuan T.T."/>
            <person name="Jiang B.G."/>
            <person name="Yang W.F."/>
            <person name="Lam T.T."/>
            <person name="Chang Q.C."/>
            <person name="Ding S.J."/>
            <person name="Wang X.J."/>
            <person name="Zhu J.G."/>
            <person name="Ruan X.D."/>
            <person name="Zhao L."/>
            <person name="Wei J.T."/>
            <person name="Ye R.Z."/>
            <person name="Que T.C."/>
            <person name="Du C.H."/>
            <person name="Zhou Y.H."/>
            <person name="Cheng J.X."/>
            <person name="Dai P.F."/>
            <person name="Guo W.B."/>
            <person name="Han X.H."/>
            <person name="Huang E.J."/>
            <person name="Li L.F."/>
            <person name="Wei W."/>
            <person name="Gao Y.C."/>
            <person name="Liu J.Z."/>
            <person name="Shao H.Z."/>
            <person name="Wang X."/>
            <person name="Wang C.C."/>
            <person name="Yang T.C."/>
            <person name="Huo Q.B."/>
            <person name="Li W."/>
            <person name="Chen H.Y."/>
            <person name="Chen S.E."/>
            <person name="Zhou L.G."/>
            <person name="Ni X.B."/>
            <person name="Tian J.H."/>
            <person name="Sheng Y."/>
            <person name="Liu T."/>
            <person name="Pan Y.S."/>
            <person name="Xia L.Y."/>
            <person name="Li J."/>
            <person name="Zhao F."/>
            <person name="Cao W.C."/>
        </authorList>
    </citation>
    <scope>NUCLEOTIDE SEQUENCE</scope>
    <source>
        <strain evidence="7">Rmic-2018</strain>
    </source>
</reference>
<dbReference type="Pfam" id="PF00096">
    <property type="entry name" value="zf-C2H2"/>
    <property type="match status" value="2"/>
</dbReference>
<feature type="domain" description="C2H2-type" evidence="6">
    <location>
        <begin position="60"/>
        <end position="87"/>
    </location>
</feature>
<dbReference type="PROSITE" id="PS00028">
    <property type="entry name" value="ZINC_FINGER_C2H2_1"/>
    <property type="match status" value="2"/>
</dbReference>
<feature type="domain" description="C2H2-type" evidence="6">
    <location>
        <begin position="116"/>
        <end position="143"/>
    </location>
</feature>
<keyword evidence="1" id="KW-0479">Metal-binding</keyword>
<dbReference type="FunFam" id="3.30.160.60:FF:002343">
    <property type="entry name" value="Zinc finger protein 33A"/>
    <property type="match status" value="1"/>
</dbReference>
<feature type="domain" description="C2H2-type" evidence="6">
    <location>
        <begin position="88"/>
        <end position="115"/>
    </location>
</feature>
<dbReference type="PANTHER" id="PTHR23235">
    <property type="entry name" value="KRUEPPEL-LIKE TRANSCRIPTION FACTOR"/>
    <property type="match status" value="1"/>
</dbReference>
<gene>
    <name evidence="7" type="ORF">HPB51_003032</name>
</gene>
<name>A0A9J6E5S8_RHIMP</name>
<reference evidence="7" key="2">
    <citation type="submission" date="2021-09" db="EMBL/GenBank/DDBJ databases">
        <authorList>
            <person name="Jia N."/>
            <person name="Wang J."/>
            <person name="Shi W."/>
            <person name="Du L."/>
            <person name="Sun Y."/>
            <person name="Zhan W."/>
            <person name="Jiang J."/>
            <person name="Wang Q."/>
            <person name="Zhang B."/>
            <person name="Ji P."/>
            <person name="Sakyi L.B."/>
            <person name="Cui X."/>
            <person name="Yuan T."/>
            <person name="Jiang B."/>
            <person name="Yang W."/>
            <person name="Lam T.T.-Y."/>
            <person name="Chang Q."/>
            <person name="Ding S."/>
            <person name="Wang X."/>
            <person name="Zhu J."/>
            <person name="Ruan X."/>
            <person name="Zhao L."/>
            <person name="Wei J."/>
            <person name="Que T."/>
            <person name="Du C."/>
            <person name="Cheng J."/>
            <person name="Dai P."/>
            <person name="Han X."/>
            <person name="Huang E."/>
            <person name="Gao Y."/>
            <person name="Liu J."/>
            <person name="Shao H."/>
            <person name="Ye R."/>
            <person name="Li L."/>
            <person name="Wei W."/>
            <person name="Wang X."/>
            <person name="Wang C."/>
            <person name="Huo Q."/>
            <person name="Li W."/>
            <person name="Guo W."/>
            <person name="Chen H."/>
            <person name="Chen S."/>
            <person name="Zhou L."/>
            <person name="Zhou L."/>
            <person name="Ni X."/>
            <person name="Tian J."/>
            <person name="Zhou Y."/>
            <person name="Sheng Y."/>
            <person name="Liu T."/>
            <person name="Pan Y."/>
            <person name="Xia L."/>
            <person name="Li J."/>
            <person name="Zhao F."/>
            <person name="Cao W."/>
        </authorList>
    </citation>
    <scope>NUCLEOTIDE SEQUENCE</scope>
    <source>
        <strain evidence="7">Rmic-2018</strain>
        <tissue evidence="7">Larvae</tissue>
    </source>
</reference>
<dbReference type="SMART" id="SM00355">
    <property type="entry name" value="ZnF_C2H2"/>
    <property type="match status" value="3"/>
</dbReference>
<evidence type="ECO:0000256" key="1">
    <source>
        <dbReference type="ARBA" id="ARBA00022723"/>
    </source>
</evidence>
<dbReference type="GO" id="GO:0000978">
    <property type="term" value="F:RNA polymerase II cis-regulatory region sequence-specific DNA binding"/>
    <property type="evidence" value="ECO:0007669"/>
    <property type="project" value="TreeGrafter"/>
</dbReference>
<protein>
    <recommendedName>
        <fullName evidence="6">C2H2-type domain-containing protein</fullName>
    </recommendedName>
</protein>
<accession>A0A9J6E5S8</accession>
<proteinExistence type="predicted"/>
<dbReference type="EMBL" id="JABSTU010000005">
    <property type="protein sequence ID" value="KAH8029700.1"/>
    <property type="molecule type" value="Genomic_DNA"/>
</dbReference>
<evidence type="ECO:0000259" key="6">
    <source>
        <dbReference type="PROSITE" id="PS50157"/>
    </source>
</evidence>
<keyword evidence="3 5" id="KW-0863">Zinc-finger</keyword>
<keyword evidence="2" id="KW-0677">Repeat</keyword>
<dbReference type="SUPFAM" id="SSF57667">
    <property type="entry name" value="beta-beta-alpha zinc fingers"/>
    <property type="match status" value="1"/>
</dbReference>
<organism evidence="7 8">
    <name type="scientific">Rhipicephalus microplus</name>
    <name type="common">Cattle tick</name>
    <name type="synonym">Boophilus microplus</name>
    <dbReference type="NCBI Taxonomy" id="6941"/>
    <lineage>
        <taxon>Eukaryota</taxon>
        <taxon>Metazoa</taxon>
        <taxon>Ecdysozoa</taxon>
        <taxon>Arthropoda</taxon>
        <taxon>Chelicerata</taxon>
        <taxon>Arachnida</taxon>
        <taxon>Acari</taxon>
        <taxon>Parasitiformes</taxon>
        <taxon>Ixodida</taxon>
        <taxon>Ixodoidea</taxon>
        <taxon>Ixodidae</taxon>
        <taxon>Rhipicephalinae</taxon>
        <taxon>Rhipicephalus</taxon>
        <taxon>Boophilus</taxon>
    </lineage>
</organism>
<dbReference type="GO" id="GO:0008270">
    <property type="term" value="F:zinc ion binding"/>
    <property type="evidence" value="ECO:0007669"/>
    <property type="project" value="UniProtKB-KW"/>
</dbReference>
<dbReference type="InterPro" id="IPR013087">
    <property type="entry name" value="Znf_C2H2_type"/>
</dbReference>
<dbReference type="Proteomes" id="UP000821866">
    <property type="component" value="Chromosome 3"/>
</dbReference>
<dbReference type="InterPro" id="IPR036236">
    <property type="entry name" value="Znf_C2H2_sf"/>
</dbReference>
<comment type="caution">
    <text evidence="7">The sequence shown here is derived from an EMBL/GenBank/DDBJ whole genome shotgun (WGS) entry which is preliminary data.</text>
</comment>
<evidence type="ECO:0000256" key="5">
    <source>
        <dbReference type="PROSITE-ProRule" id="PRU00042"/>
    </source>
</evidence>
<keyword evidence="8" id="KW-1185">Reference proteome</keyword>
<keyword evidence="4" id="KW-0862">Zinc</keyword>
<evidence type="ECO:0000256" key="4">
    <source>
        <dbReference type="ARBA" id="ARBA00022833"/>
    </source>
</evidence>
<dbReference type="VEuPathDB" id="VectorBase:LOC119165033"/>
<sequence length="143" mass="16618">MIKPTFQLVGLSSPRLELDPALKKTGLLVEVLARTHFPGFSLSASPELYNSLVSIQGCQHCCRLCDYTTERRDHMYRHLYKHTGERPFKCHLCTKAFTQEFKLNQHMRTHTGERPFSCDLCNASFSRRDHLNYHLTTHAKNRP</sequence>
<evidence type="ECO:0000256" key="3">
    <source>
        <dbReference type="ARBA" id="ARBA00022771"/>
    </source>
</evidence>
<dbReference type="FunFam" id="3.30.160.60:FF:001049">
    <property type="entry name" value="zinc finger protein 319"/>
    <property type="match status" value="1"/>
</dbReference>
<evidence type="ECO:0000313" key="7">
    <source>
        <dbReference type="EMBL" id="KAH8029700.1"/>
    </source>
</evidence>